<dbReference type="InterPro" id="IPR001632">
    <property type="entry name" value="WD40_G-protein_beta-like"/>
</dbReference>
<feature type="repeat" description="WD" evidence="6">
    <location>
        <begin position="125"/>
        <end position="166"/>
    </location>
</feature>
<feature type="non-terminal residue" evidence="8">
    <location>
        <position position="311"/>
    </location>
</feature>
<dbReference type="GO" id="GO:1990234">
    <property type="term" value="C:transferase complex"/>
    <property type="evidence" value="ECO:0007669"/>
    <property type="project" value="UniProtKB-ARBA"/>
</dbReference>
<dbReference type="SUPFAM" id="SSF50978">
    <property type="entry name" value="WD40 repeat-like"/>
    <property type="match status" value="1"/>
</dbReference>
<dbReference type="InterPro" id="IPR036322">
    <property type="entry name" value="WD40_repeat_dom_sf"/>
</dbReference>
<evidence type="ECO:0000259" key="7">
    <source>
        <dbReference type="Pfam" id="PF25175"/>
    </source>
</evidence>
<dbReference type="EMBL" id="MU005992">
    <property type="protein sequence ID" value="KAF2859470.1"/>
    <property type="molecule type" value="Genomic_DNA"/>
</dbReference>
<evidence type="ECO:0000256" key="2">
    <source>
        <dbReference type="ARBA" id="ARBA00022737"/>
    </source>
</evidence>
<evidence type="ECO:0000256" key="6">
    <source>
        <dbReference type="PROSITE-ProRule" id="PRU00221"/>
    </source>
</evidence>
<protein>
    <recommendedName>
        <fullName evidence="4">Mitochondrial division protein 1</fullName>
    </recommendedName>
</protein>
<keyword evidence="1 6" id="KW-0853">WD repeat</keyword>
<dbReference type="Pfam" id="PF25175">
    <property type="entry name" value="Beta-prop_WDR5"/>
    <property type="match status" value="1"/>
</dbReference>
<keyword evidence="9" id="KW-1185">Reference proteome</keyword>
<dbReference type="PANTHER" id="PTHR22847:SF637">
    <property type="entry name" value="WD REPEAT DOMAIN 5B"/>
    <property type="match status" value="1"/>
</dbReference>
<reference evidence="8" key="1">
    <citation type="journal article" date="2020" name="Stud. Mycol.">
        <title>101 Dothideomycetes genomes: a test case for predicting lifestyles and emergence of pathogens.</title>
        <authorList>
            <person name="Haridas S."/>
            <person name="Albert R."/>
            <person name="Binder M."/>
            <person name="Bloem J."/>
            <person name="Labutti K."/>
            <person name="Salamov A."/>
            <person name="Andreopoulos B."/>
            <person name="Baker S."/>
            <person name="Barry K."/>
            <person name="Bills G."/>
            <person name="Bluhm B."/>
            <person name="Cannon C."/>
            <person name="Castanera R."/>
            <person name="Culley D."/>
            <person name="Daum C."/>
            <person name="Ezra D."/>
            <person name="Gonzalez J."/>
            <person name="Henrissat B."/>
            <person name="Kuo A."/>
            <person name="Liang C."/>
            <person name="Lipzen A."/>
            <person name="Lutzoni F."/>
            <person name="Magnuson J."/>
            <person name="Mondo S."/>
            <person name="Nolan M."/>
            <person name="Ohm R."/>
            <person name="Pangilinan J."/>
            <person name="Park H.-J."/>
            <person name="Ramirez L."/>
            <person name="Alfaro M."/>
            <person name="Sun H."/>
            <person name="Tritt A."/>
            <person name="Yoshinaga Y."/>
            <person name="Zwiers L.-H."/>
            <person name="Turgeon B."/>
            <person name="Goodwin S."/>
            <person name="Spatafora J."/>
            <person name="Crous P."/>
            <person name="Grigoriev I."/>
        </authorList>
    </citation>
    <scope>NUCLEOTIDE SEQUENCE</scope>
    <source>
        <strain evidence="8">CBS 480.64</strain>
    </source>
</reference>
<dbReference type="InterPro" id="IPR020472">
    <property type="entry name" value="WD40_PAC1"/>
</dbReference>
<dbReference type="PRINTS" id="PR00319">
    <property type="entry name" value="GPROTEINB"/>
</dbReference>
<evidence type="ECO:0000256" key="5">
    <source>
        <dbReference type="ARBA" id="ARBA00043913"/>
    </source>
</evidence>
<dbReference type="InterPro" id="IPR019775">
    <property type="entry name" value="WD40_repeat_CS"/>
</dbReference>
<dbReference type="FunFam" id="2.130.10.10:FF:000510">
    <property type="entry name" value="WD repeat protein"/>
    <property type="match status" value="1"/>
</dbReference>
<feature type="repeat" description="WD" evidence="6">
    <location>
        <begin position="169"/>
        <end position="210"/>
    </location>
</feature>
<name>A0A6A7BW77_9PEZI</name>
<comment type="function">
    <text evidence="5">Involved in mitochondrial fission. Acts as an adapter protein required to form mitochondrial fission complexes. Formation of these complexes is required to promote constriction and fission of the mitochondrial compartment at a late step in mitochondrial division.</text>
</comment>
<comment type="similarity">
    <text evidence="3">Belongs to the WD repeat MDV1/CAF4 family.</text>
</comment>
<evidence type="ECO:0000256" key="1">
    <source>
        <dbReference type="ARBA" id="ARBA00022574"/>
    </source>
</evidence>
<dbReference type="AlphaFoldDB" id="A0A6A7BW77"/>
<dbReference type="Gene3D" id="2.130.10.10">
    <property type="entry name" value="YVTN repeat-like/Quinoprotein amine dehydrogenase"/>
    <property type="match status" value="2"/>
</dbReference>
<evidence type="ECO:0000313" key="8">
    <source>
        <dbReference type="EMBL" id="KAF2859470.1"/>
    </source>
</evidence>
<dbReference type="InterPro" id="IPR015943">
    <property type="entry name" value="WD40/YVTN_repeat-like_dom_sf"/>
</dbReference>
<feature type="non-terminal residue" evidence="8">
    <location>
        <position position="1"/>
    </location>
</feature>
<dbReference type="PRINTS" id="PR00320">
    <property type="entry name" value="GPROTEINBRPT"/>
</dbReference>
<evidence type="ECO:0000256" key="3">
    <source>
        <dbReference type="ARBA" id="ARBA00038415"/>
    </source>
</evidence>
<dbReference type="InterPro" id="IPR059122">
    <property type="entry name" value="Beta-prop_WDR5-like"/>
</dbReference>
<feature type="repeat" description="WD" evidence="6">
    <location>
        <begin position="40"/>
        <end position="81"/>
    </location>
</feature>
<dbReference type="PANTHER" id="PTHR22847">
    <property type="entry name" value="WD40 REPEAT PROTEIN"/>
    <property type="match status" value="1"/>
</dbReference>
<dbReference type="OrthoDB" id="674604at2759"/>
<evidence type="ECO:0000313" key="9">
    <source>
        <dbReference type="Proteomes" id="UP000799421"/>
    </source>
</evidence>
<accession>A0A6A7BW77</accession>
<dbReference type="PROSITE" id="PS00678">
    <property type="entry name" value="WD_REPEATS_1"/>
    <property type="match status" value="2"/>
</dbReference>
<sequence length="311" mass="33243">HDRGISEVKISPDGTKLASCSADSTISIISLPSGKPLANLTGHLAGVNTITWSPDSRILASGSDDKSIRIWDTETAKPASSPLMGHHNYVSAICISPKGNILASGSYDEALFIWDVRLGRLLRSLPAHSDPVTCVDFVRDATLVVSCSSDGLVRVWDTVTGQCLRTIVHEPDNPAVARVRFAPNGNFLLSVTLDNALRLWNYVEGRCVKTFLGHTNTKYGVGAGFATITCAEDKADGDASSLAGSEYSTPTKWACVVAGSENGSIFAWDVNSKSILMEVERAHKGPVLALDVRDNFVVTASLDGVIKIWTL</sequence>
<feature type="domain" description="WDR5-like beta-propeller" evidence="7">
    <location>
        <begin position="1"/>
        <end position="310"/>
    </location>
</feature>
<dbReference type="CDD" id="cd00200">
    <property type="entry name" value="WD40"/>
    <property type="match status" value="1"/>
</dbReference>
<dbReference type="Proteomes" id="UP000799421">
    <property type="component" value="Unassembled WGS sequence"/>
</dbReference>
<dbReference type="PROSITE" id="PS50294">
    <property type="entry name" value="WD_REPEATS_REGION"/>
    <property type="match status" value="5"/>
</dbReference>
<dbReference type="InterPro" id="IPR001680">
    <property type="entry name" value="WD40_rpt"/>
</dbReference>
<feature type="repeat" description="WD" evidence="6">
    <location>
        <begin position="83"/>
        <end position="124"/>
    </location>
</feature>
<dbReference type="PROSITE" id="PS50082">
    <property type="entry name" value="WD_REPEATS_2"/>
    <property type="match status" value="6"/>
</dbReference>
<evidence type="ECO:0000256" key="4">
    <source>
        <dbReference type="ARBA" id="ARBA00039789"/>
    </source>
</evidence>
<keyword evidence="2" id="KW-0677">Repeat</keyword>
<feature type="repeat" description="WD" evidence="6">
    <location>
        <begin position="280"/>
        <end position="311"/>
    </location>
</feature>
<proteinExistence type="inferred from homology"/>
<gene>
    <name evidence="8" type="ORF">K470DRAFT_196648</name>
</gene>
<organism evidence="8 9">
    <name type="scientific">Piedraia hortae CBS 480.64</name>
    <dbReference type="NCBI Taxonomy" id="1314780"/>
    <lineage>
        <taxon>Eukaryota</taxon>
        <taxon>Fungi</taxon>
        <taxon>Dikarya</taxon>
        <taxon>Ascomycota</taxon>
        <taxon>Pezizomycotina</taxon>
        <taxon>Dothideomycetes</taxon>
        <taxon>Dothideomycetidae</taxon>
        <taxon>Capnodiales</taxon>
        <taxon>Piedraiaceae</taxon>
        <taxon>Piedraia</taxon>
    </lineage>
</organism>
<feature type="repeat" description="WD" evidence="6">
    <location>
        <begin position="1"/>
        <end position="39"/>
    </location>
</feature>
<dbReference type="SMART" id="SM00320">
    <property type="entry name" value="WD40"/>
    <property type="match status" value="7"/>
</dbReference>